<reference evidence="5 6" key="1">
    <citation type="submission" date="2019-09" db="EMBL/GenBank/DDBJ databases">
        <title>Polymorphobacter sp. isolated from a lake in China.</title>
        <authorList>
            <person name="Liu Z."/>
        </authorList>
    </citation>
    <scope>NUCLEOTIDE SEQUENCE [LARGE SCALE GENOMIC DNA]</scope>
    <source>
        <strain evidence="5 6">D40P</strain>
    </source>
</reference>
<evidence type="ECO:0000256" key="2">
    <source>
        <dbReference type="ARBA" id="ARBA00022801"/>
    </source>
</evidence>
<dbReference type="InterPro" id="IPR001478">
    <property type="entry name" value="PDZ"/>
</dbReference>
<evidence type="ECO:0000259" key="4">
    <source>
        <dbReference type="PROSITE" id="PS50106"/>
    </source>
</evidence>
<evidence type="ECO:0000313" key="6">
    <source>
        <dbReference type="Proteomes" id="UP000481327"/>
    </source>
</evidence>
<feature type="compositionally biased region" description="Gly residues" evidence="3">
    <location>
        <begin position="152"/>
        <end position="163"/>
    </location>
</feature>
<dbReference type="InterPro" id="IPR051201">
    <property type="entry name" value="Chloro_Bact_Ser_Proteases"/>
</dbReference>
<dbReference type="PANTHER" id="PTHR43343">
    <property type="entry name" value="PEPTIDASE S12"/>
    <property type="match status" value="1"/>
</dbReference>
<organism evidence="5 6">
    <name type="scientific">Sandarakinorhabdus fusca</name>
    <dbReference type="NCBI Taxonomy" id="1439888"/>
    <lineage>
        <taxon>Bacteria</taxon>
        <taxon>Pseudomonadati</taxon>
        <taxon>Pseudomonadota</taxon>
        <taxon>Alphaproteobacteria</taxon>
        <taxon>Sphingomonadales</taxon>
        <taxon>Sphingosinicellaceae</taxon>
        <taxon>Sandarakinorhabdus</taxon>
    </lineage>
</organism>
<keyword evidence="2" id="KW-0378">Hydrolase</keyword>
<dbReference type="SUPFAM" id="SSF50494">
    <property type="entry name" value="Trypsin-like serine proteases"/>
    <property type="match status" value="1"/>
</dbReference>
<dbReference type="SUPFAM" id="SSF50156">
    <property type="entry name" value="PDZ domain-like"/>
    <property type="match status" value="1"/>
</dbReference>
<comment type="caution">
    <text evidence="5">The sequence shown here is derived from an EMBL/GenBank/DDBJ whole genome shotgun (WGS) entry which is preliminary data.</text>
</comment>
<dbReference type="AlphaFoldDB" id="A0A7C9KIM9"/>
<dbReference type="InterPro" id="IPR009003">
    <property type="entry name" value="Peptidase_S1_PA"/>
</dbReference>
<dbReference type="Proteomes" id="UP000481327">
    <property type="component" value="Unassembled WGS sequence"/>
</dbReference>
<dbReference type="SMART" id="SM00228">
    <property type="entry name" value="PDZ"/>
    <property type="match status" value="1"/>
</dbReference>
<proteinExistence type="predicted"/>
<dbReference type="Gene3D" id="2.40.10.120">
    <property type="match status" value="1"/>
</dbReference>
<keyword evidence="6" id="KW-1185">Reference proteome</keyword>
<dbReference type="PROSITE" id="PS50106">
    <property type="entry name" value="PDZ"/>
    <property type="match status" value="1"/>
</dbReference>
<dbReference type="PANTHER" id="PTHR43343:SF3">
    <property type="entry name" value="PROTEASE DO-LIKE 8, CHLOROPLASTIC"/>
    <property type="match status" value="1"/>
</dbReference>
<feature type="domain" description="PDZ" evidence="4">
    <location>
        <begin position="341"/>
        <end position="432"/>
    </location>
</feature>
<dbReference type="Pfam" id="PF13365">
    <property type="entry name" value="Trypsin_2"/>
    <property type="match status" value="1"/>
</dbReference>
<name>A0A7C9KIM9_9SPHN</name>
<feature type="region of interest" description="Disordered" evidence="3">
    <location>
        <begin position="150"/>
        <end position="173"/>
    </location>
</feature>
<dbReference type="InterPro" id="IPR036034">
    <property type="entry name" value="PDZ_sf"/>
</dbReference>
<dbReference type="GO" id="GO:0004252">
    <property type="term" value="F:serine-type endopeptidase activity"/>
    <property type="evidence" value="ECO:0007669"/>
    <property type="project" value="InterPro"/>
</dbReference>
<sequence length="451" mass="45739">MSMPQSKSDFIFATRTREFRAVNSLHRISRRSPFMPVTPVSKFKLGVAAVLLAGSGAAAGVMLSNQPPAAVPLPAVVAGPAAFAPAVAGATSLADMVEAVGPSVVQIQVKPRSARMQQMAYGDAPGFGGQLPGGLEERLRDLFGDALRGRGGESPFGAPGGPDAGPQDPRGGALGSGFIIDASGIVVTNNHVVGDARTVTVQLSDGREFDAEVLGRDPQTDVAVVRINGKGGAAFKAITWGDSDRMRVGDSVFAVGSPFGLGNTVTSGIVSARGREIGAGPYDDFLQVDAAINSGNSGGPLFDTRGRVVGVNTAIFSPSGGNVGIGFAIPAHMVQQVAQQIVTNGHVARGRIGVGLQGVTSEIAGAMGLETAKGALIAQVDPSGTASRSGIRQGDVVRSFAGKPVDEPRDLARLVAEAKAGSSVPVIVLRDGKSVALTLAIGGELAKPLVS</sequence>
<evidence type="ECO:0000256" key="1">
    <source>
        <dbReference type="ARBA" id="ARBA00022670"/>
    </source>
</evidence>
<dbReference type="Gene3D" id="2.30.42.10">
    <property type="match status" value="1"/>
</dbReference>
<keyword evidence="1 5" id="KW-0645">Protease</keyword>
<dbReference type="OrthoDB" id="9758917at2"/>
<dbReference type="InterPro" id="IPR001940">
    <property type="entry name" value="Peptidase_S1C"/>
</dbReference>
<dbReference type="Pfam" id="PF13180">
    <property type="entry name" value="PDZ_2"/>
    <property type="match status" value="1"/>
</dbReference>
<gene>
    <name evidence="5" type="ORF">F3168_10655</name>
</gene>
<evidence type="ECO:0000313" key="5">
    <source>
        <dbReference type="EMBL" id="MQT17720.1"/>
    </source>
</evidence>
<accession>A0A7C9KIM9</accession>
<protein>
    <submittedName>
        <fullName evidence="5">Trypsin-like serine protease</fullName>
    </submittedName>
</protein>
<evidence type="ECO:0000256" key="3">
    <source>
        <dbReference type="SAM" id="MobiDB-lite"/>
    </source>
</evidence>
<dbReference type="GO" id="GO:0006508">
    <property type="term" value="P:proteolysis"/>
    <property type="evidence" value="ECO:0007669"/>
    <property type="project" value="UniProtKB-KW"/>
</dbReference>
<dbReference type="EMBL" id="WIOL01000003">
    <property type="protein sequence ID" value="MQT17720.1"/>
    <property type="molecule type" value="Genomic_DNA"/>
</dbReference>
<dbReference type="PRINTS" id="PR00834">
    <property type="entry name" value="PROTEASES2C"/>
</dbReference>